<keyword evidence="6" id="KW-1185">Reference proteome</keyword>
<dbReference type="GO" id="GO:0001228">
    <property type="term" value="F:DNA-binding transcription activator activity, RNA polymerase II-specific"/>
    <property type="evidence" value="ECO:0007669"/>
    <property type="project" value="TreeGrafter"/>
</dbReference>
<dbReference type="SMART" id="SM00338">
    <property type="entry name" value="BRLZ"/>
    <property type="match status" value="1"/>
</dbReference>
<dbReference type="GO" id="GO:0090575">
    <property type="term" value="C:RNA polymerase II transcription regulator complex"/>
    <property type="evidence" value="ECO:0007669"/>
    <property type="project" value="TreeGrafter"/>
</dbReference>
<evidence type="ECO:0000256" key="1">
    <source>
        <dbReference type="ARBA" id="ARBA00004123"/>
    </source>
</evidence>
<dbReference type="EMBL" id="PJQM01000048">
    <property type="protein sequence ID" value="RCI06998.1"/>
    <property type="molecule type" value="Genomic_DNA"/>
</dbReference>
<dbReference type="STRING" id="4846.A0A367KXR2"/>
<dbReference type="SUPFAM" id="SSF57959">
    <property type="entry name" value="Leucine zipper domain"/>
    <property type="match status" value="1"/>
</dbReference>
<dbReference type="InterPro" id="IPR050936">
    <property type="entry name" value="AP-1-like"/>
</dbReference>
<dbReference type="Pfam" id="PF00170">
    <property type="entry name" value="bZIP_1"/>
    <property type="match status" value="1"/>
</dbReference>
<dbReference type="CDD" id="cd14688">
    <property type="entry name" value="bZIP_YAP"/>
    <property type="match status" value="1"/>
</dbReference>
<dbReference type="Gene3D" id="1.20.5.170">
    <property type="match status" value="1"/>
</dbReference>
<name>A0A367KXR2_RHIST</name>
<keyword evidence="2" id="KW-0539">Nucleus</keyword>
<feature type="domain" description="BZIP" evidence="4">
    <location>
        <begin position="73"/>
        <end position="88"/>
    </location>
</feature>
<feature type="coiled-coil region" evidence="3">
    <location>
        <begin position="89"/>
        <end position="137"/>
    </location>
</feature>
<evidence type="ECO:0000256" key="3">
    <source>
        <dbReference type="SAM" id="Coils"/>
    </source>
</evidence>
<evidence type="ECO:0000259" key="4">
    <source>
        <dbReference type="PROSITE" id="PS00036"/>
    </source>
</evidence>
<sequence length="222" mass="25449">MHSIANSQITLETISNEWGSLPKVASQSMHTKTAFYPMYFHHPNGPASPPLLPNHFIPPPLPSKSPRTVIPSKRAEQNRVAQRAFRLRKERYVKELERKVKLMDDWKAEINALRQENQQLKETNVRLEQHLKQSKEQKALSLTKRNPMDQTKLEFLSVELGSPTTSCSSSSSSFLLPSHWNTSMDMNEFYTVLSPPPSMVRQEPFSVMHHHCSLKDTLSSVM</sequence>
<dbReference type="PANTHER" id="PTHR40621:SF6">
    <property type="entry name" value="AP-1-LIKE TRANSCRIPTION FACTOR YAP1-RELATED"/>
    <property type="match status" value="1"/>
</dbReference>
<gene>
    <name evidence="5" type="ORF">CU098_009002</name>
</gene>
<evidence type="ECO:0000313" key="5">
    <source>
        <dbReference type="EMBL" id="RCI06998.1"/>
    </source>
</evidence>
<dbReference type="Proteomes" id="UP000253551">
    <property type="component" value="Unassembled WGS sequence"/>
</dbReference>
<reference evidence="5 6" key="1">
    <citation type="journal article" date="2018" name="G3 (Bethesda)">
        <title>Phylogenetic and Phylogenomic Definition of Rhizopus Species.</title>
        <authorList>
            <person name="Gryganskyi A.P."/>
            <person name="Golan J."/>
            <person name="Dolatabadi S."/>
            <person name="Mondo S."/>
            <person name="Robb S."/>
            <person name="Idnurm A."/>
            <person name="Muszewska A."/>
            <person name="Steczkiewicz K."/>
            <person name="Masonjones S."/>
            <person name="Liao H.L."/>
            <person name="Gajdeczka M.T."/>
            <person name="Anike F."/>
            <person name="Vuek A."/>
            <person name="Anishchenko I.M."/>
            <person name="Voigt K."/>
            <person name="de Hoog G.S."/>
            <person name="Smith M.E."/>
            <person name="Heitman J."/>
            <person name="Vilgalys R."/>
            <person name="Stajich J.E."/>
        </authorList>
    </citation>
    <scope>NUCLEOTIDE SEQUENCE [LARGE SCALE GENOMIC DNA]</scope>
    <source>
        <strain evidence="5 6">LSU 92-RS-03</strain>
    </source>
</reference>
<dbReference type="InterPro" id="IPR004827">
    <property type="entry name" value="bZIP"/>
</dbReference>
<proteinExistence type="predicted"/>
<protein>
    <recommendedName>
        <fullName evidence="4">BZIP domain-containing protein</fullName>
    </recommendedName>
</protein>
<evidence type="ECO:0000256" key="2">
    <source>
        <dbReference type="ARBA" id="ARBA00023242"/>
    </source>
</evidence>
<dbReference type="OrthoDB" id="2593073at2759"/>
<organism evidence="5 6">
    <name type="scientific">Rhizopus stolonifer</name>
    <name type="common">Rhizopus nigricans</name>
    <dbReference type="NCBI Taxonomy" id="4846"/>
    <lineage>
        <taxon>Eukaryota</taxon>
        <taxon>Fungi</taxon>
        <taxon>Fungi incertae sedis</taxon>
        <taxon>Mucoromycota</taxon>
        <taxon>Mucoromycotina</taxon>
        <taxon>Mucoromycetes</taxon>
        <taxon>Mucorales</taxon>
        <taxon>Mucorineae</taxon>
        <taxon>Rhizopodaceae</taxon>
        <taxon>Rhizopus</taxon>
    </lineage>
</organism>
<keyword evidence="3" id="KW-0175">Coiled coil</keyword>
<comment type="caution">
    <text evidence="5">The sequence shown here is derived from an EMBL/GenBank/DDBJ whole genome shotgun (WGS) entry which is preliminary data.</text>
</comment>
<comment type="subcellular location">
    <subcellularLocation>
        <location evidence="1">Nucleus</location>
    </subcellularLocation>
</comment>
<accession>A0A367KXR2</accession>
<dbReference type="InterPro" id="IPR046347">
    <property type="entry name" value="bZIP_sf"/>
</dbReference>
<evidence type="ECO:0000313" key="6">
    <source>
        <dbReference type="Proteomes" id="UP000253551"/>
    </source>
</evidence>
<dbReference type="GO" id="GO:0000976">
    <property type="term" value="F:transcription cis-regulatory region binding"/>
    <property type="evidence" value="ECO:0007669"/>
    <property type="project" value="InterPro"/>
</dbReference>
<dbReference type="PANTHER" id="PTHR40621">
    <property type="entry name" value="TRANSCRIPTION FACTOR KAPC-RELATED"/>
    <property type="match status" value="1"/>
</dbReference>
<dbReference type="AlphaFoldDB" id="A0A367KXR2"/>
<dbReference type="PROSITE" id="PS00036">
    <property type="entry name" value="BZIP_BASIC"/>
    <property type="match status" value="1"/>
</dbReference>